<accession>A0A4S8LPP9</accession>
<evidence type="ECO:0000313" key="2">
    <source>
        <dbReference type="EMBL" id="THU91304.1"/>
    </source>
</evidence>
<feature type="transmembrane region" description="Helical" evidence="1">
    <location>
        <begin position="29"/>
        <end position="48"/>
    </location>
</feature>
<sequence>LANVPAWTNVWSRSWLKSSLEWGGSKEHGFDAGCCLFLLVGIASVYLSRRLLGEYPDK</sequence>
<keyword evidence="3" id="KW-1185">Reference proteome</keyword>
<dbReference type="AlphaFoldDB" id="A0A4S8LPP9"/>
<evidence type="ECO:0000256" key="1">
    <source>
        <dbReference type="SAM" id="Phobius"/>
    </source>
</evidence>
<gene>
    <name evidence="2" type="ORF">K435DRAFT_580880</name>
</gene>
<dbReference type="EMBL" id="ML179310">
    <property type="protein sequence ID" value="THU91304.1"/>
    <property type="molecule type" value="Genomic_DNA"/>
</dbReference>
<feature type="non-terminal residue" evidence="2">
    <location>
        <position position="1"/>
    </location>
</feature>
<reference evidence="2 3" key="1">
    <citation type="journal article" date="2019" name="Nat. Ecol. Evol.">
        <title>Megaphylogeny resolves global patterns of mushroom evolution.</title>
        <authorList>
            <person name="Varga T."/>
            <person name="Krizsan K."/>
            <person name="Foldi C."/>
            <person name="Dima B."/>
            <person name="Sanchez-Garcia M."/>
            <person name="Sanchez-Ramirez S."/>
            <person name="Szollosi G.J."/>
            <person name="Szarkandi J.G."/>
            <person name="Papp V."/>
            <person name="Albert L."/>
            <person name="Andreopoulos W."/>
            <person name="Angelini C."/>
            <person name="Antonin V."/>
            <person name="Barry K.W."/>
            <person name="Bougher N.L."/>
            <person name="Buchanan P."/>
            <person name="Buyck B."/>
            <person name="Bense V."/>
            <person name="Catcheside P."/>
            <person name="Chovatia M."/>
            <person name="Cooper J."/>
            <person name="Damon W."/>
            <person name="Desjardin D."/>
            <person name="Finy P."/>
            <person name="Geml J."/>
            <person name="Haridas S."/>
            <person name="Hughes K."/>
            <person name="Justo A."/>
            <person name="Karasinski D."/>
            <person name="Kautmanova I."/>
            <person name="Kiss B."/>
            <person name="Kocsube S."/>
            <person name="Kotiranta H."/>
            <person name="LaButti K.M."/>
            <person name="Lechner B.E."/>
            <person name="Liimatainen K."/>
            <person name="Lipzen A."/>
            <person name="Lukacs Z."/>
            <person name="Mihaltcheva S."/>
            <person name="Morgado L.N."/>
            <person name="Niskanen T."/>
            <person name="Noordeloos M.E."/>
            <person name="Ohm R.A."/>
            <person name="Ortiz-Santana B."/>
            <person name="Ovrebo C."/>
            <person name="Racz N."/>
            <person name="Riley R."/>
            <person name="Savchenko A."/>
            <person name="Shiryaev A."/>
            <person name="Soop K."/>
            <person name="Spirin V."/>
            <person name="Szebenyi C."/>
            <person name="Tomsovsky M."/>
            <person name="Tulloss R.E."/>
            <person name="Uehling J."/>
            <person name="Grigoriev I.V."/>
            <person name="Vagvolgyi C."/>
            <person name="Papp T."/>
            <person name="Martin F.M."/>
            <person name="Miettinen O."/>
            <person name="Hibbett D.S."/>
            <person name="Nagy L.G."/>
        </authorList>
    </citation>
    <scope>NUCLEOTIDE SEQUENCE [LARGE SCALE GENOMIC DNA]</scope>
    <source>
        <strain evidence="2 3">CBS 962.96</strain>
    </source>
</reference>
<dbReference type="Proteomes" id="UP000297245">
    <property type="component" value="Unassembled WGS sequence"/>
</dbReference>
<keyword evidence="1" id="KW-0472">Membrane</keyword>
<keyword evidence="1" id="KW-1133">Transmembrane helix</keyword>
<dbReference type="OrthoDB" id="3364886at2759"/>
<organism evidence="2 3">
    <name type="scientific">Dendrothele bispora (strain CBS 962.96)</name>
    <dbReference type="NCBI Taxonomy" id="1314807"/>
    <lineage>
        <taxon>Eukaryota</taxon>
        <taxon>Fungi</taxon>
        <taxon>Dikarya</taxon>
        <taxon>Basidiomycota</taxon>
        <taxon>Agaricomycotina</taxon>
        <taxon>Agaricomycetes</taxon>
        <taxon>Agaricomycetidae</taxon>
        <taxon>Agaricales</taxon>
        <taxon>Agaricales incertae sedis</taxon>
        <taxon>Dendrothele</taxon>
    </lineage>
</organism>
<keyword evidence="1" id="KW-0812">Transmembrane</keyword>
<proteinExistence type="predicted"/>
<feature type="non-terminal residue" evidence="2">
    <location>
        <position position="58"/>
    </location>
</feature>
<evidence type="ECO:0000313" key="3">
    <source>
        <dbReference type="Proteomes" id="UP000297245"/>
    </source>
</evidence>
<name>A0A4S8LPP9_DENBC</name>
<protein>
    <submittedName>
        <fullName evidence="2">Uncharacterized protein</fullName>
    </submittedName>
</protein>